<evidence type="ECO:0000313" key="2">
    <source>
        <dbReference type="EMBL" id="RYN56236.1"/>
    </source>
</evidence>
<sequence>MSTKSESFNNGSKPSRRSNLYLIGPQCSGKTTLLNALRALYSDHDPAFQDIDKPFIIEEAARLIMQEEGFQATDLCDSVRGLELQMRILRRQDQTEEQMRDRWFFADRSPLDTLVYAKEYTGPDALKTLAQTEEWARSRSRMQRATVVVCEAGNVEWLSADSVRIAYQNASEWKALNGAFFDLLRECGIRYSVLSYGIKDLGQRVALVSRFLENDKSSLYVEPVPL</sequence>
<feature type="domain" description="NadR/Ttd14 AAA" evidence="1">
    <location>
        <begin position="21"/>
        <end position="195"/>
    </location>
</feature>
<dbReference type="SUPFAM" id="SSF52540">
    <property type="entry name" value="P-loop containing nucleoside triphosphate hydrolases"/>
    <property type="match status" value="1"/>
</dbReference>
<evidence type="ECO:0000313" key="3">
    <source>
        <dbReference type="Proteomes" id="UP000291422"/>
    </source>
</evidence>
<dbReference type="VEuPathDB" id="FungiDB:CC77DRAFT_1019879"/>
<comment type="caution">
    <text evidence="2">The sequence shown here is derived from an EMBL/GenBank/DDBJ whole genome shotgun (WGS) entry which is preliminary data.</text>
</comment>
<dbReference type="Pfam" id="PF13521">
    <property type="entry name" value="AAA_28"/>
    <property type="match status" value="1"/>
</dbReference>
<gene>
    <name evidence="2" type="ORF">AA0117_g13269</name>
</gene>
<reference evidence="3" key="1">
    <citation type="journal article" date="2019" name="bioRxiv">
        <title>Genomics, evolutionary history and diagnostics of the Alternaria alternata species group including apple and Asian pear pathotypes.</title>
        <authorList>
            <person name="Armitage A.D."/>
            <person name="Cockerton H.M."/>
            <person name="Sreenivasaprasad S."/>
            <person name="Woodhall J.W."/>
            <person name="Lane C.R."/>
            <person name="Harrison R.J."/>
            <person name="Clarkson J.P."/>
        </authorList>
    </citation>
    <scope>NUCLEOTIDE SEQUENCE [LARGE SCALE GENOMIC DNA]</scope>
    <source>
        <strain evidence="3">FERA 1177</strain>
    </source>
</reference>
<organism evidence="2 3">
    <name type="scientific">Alternaria alternata</name>
    <name type="common">Alternaria rot fungus</name>
    <name type="synonym">Torula alternata</name>
    <dbReference type="NCBI Taxonomy" id="5599"/>
    <lineage>
        <taxon>Eukaryota</taxon>
        <taxon>Fungi</taxon>
        <taxon>Dikarya</taxon>
        <taxon>Ascomycota</taxon>
        <taxon>Pezizomycotina</taxon>
        <taxon>Dothideomycetes</taxon>
        <taxon>Pleosporomycetidae</taxon>
        <taxon>Pleosporales</taxon>
        <taxon>Pleosporineae</taxon>
        <taxon>Pleosporaceae</taxon>
        <taxon>Alternaria</taxon>
        <taxon>Alternaria sect. Alternaria</taxon>
        <taxon>Alternaria alternata complex</taxon>
    </lineage>
</organism>
<protein>
    <recommendedName>
        <fullName evidence="1">NadR/Ttd14 AAA domain-containing protein</fullName>
    </recommendedName>
</protein>
<evidence type="ECO:0000259" key="1">
    <source>
        <dbReference type="Pfam" id="PF13521"/>
    </source>
</evidence>
<dbReference type="AlphaFoldDB" id="A0A4Q4MQF2"/>
<dbReference type="Proteomes" id="UP000291422">
    <property type="component" value="Unassembled WGS sequence"/>
</dbReference>
<dbReference type="InterPro" id="IPR027417">
    <property type="entry name" value="P-loop_NTPase"/>
</dbReference>
<name>A0A4Q4MQF2_ALTAL</name>
<dbReference type="EMBL" id="PDXD01000187">
    <property type="protein sequence ID" value="RYN56236.1"/>
    <property type="molecule type" value="Genomic_DNA"/>
</dbReference>
<dbReference type="InterPro" id="IPR038727">
    <property type="entry name" value="NadR/Ttd14_AAA_dom"/>
</dbReference>
<dbReference type="Gene3D" id="3.40.50.300">
    <property type="entry name" value="P-loop containing nucleotide triphosphate hydrolases"/>
    <property type="match status" value="1"/>
</dbReference>
<proteinExistence type="predicted"/>
<accession>A0A4Q4MQF2</accession>